<accession>A0ABT9DER9</accession>
<evidence type="ECO:0000313" key="3">
    <source>
        <dbReference type="Proteomes" id="UP001232536"/>
    </source>
</evidence>
<dbReference type="PANTHER" id="PTHR43194">
    <property type="entry name" value="HYDROLASE ALPHA/BETA FOLD FAMILY"/>
    <property type="match status" value="1"/>
</dbReference>
<dbReference type="InterPro" id="IPR000073">
    <property type="entry name" value="AB_hydrolase_1"/>
</dbReference>
<name>A0ABT9DER9_9CELL</name>
<evidence type="ECO:0000313" key="2">
    <source>
        <dbReference type="EMBL" id="MDO8108176.1"/>
    </source>
</evidence>
<organism evidence="2 3">
    <name type="scientific">Actinotalea lenta</name>
    <dbReference type="NCBI Taxonomy" id="3064654"/>
    <lineage>
        <taxon>Bacteria</taxon>
        <taxon>Bacillati</taxon>
        <taxon>Actinomycetota</taxon>
        <taxon>Actinomycetes</taxon>
        <taxon>Micrococcales</taxon>
        <taxon>Cellulomonadaceae</taxon>
        <taxon>Actinotalea</taxon>
    </lineage>
</organism>
<reference evidence="2 3" key="1">
    <citation type="submission" date="2023-07" db="EMBL/GenBank/DDBJ databases">
        <title>Description of novel actinomycetes strains, isolated from tidal flat sediment.</title>
        <authorList>
            <person name="Lu C."/>
        </authorList>
    </citation>
    <scope>NUCLEOTIDE SEQUENCE [LARGE SCALE GENOMIC DNA]</scope>
    <source>
        <strain evidence="2 3">SYSU T00b441</strain>
    </source>
</reference>
<dbReference type="RefSeq" id="WP_304601764.1">
    <property type="nucleotide sequence ID" value="NZ_JAUQYP010000001.1"/>
</dbReference>
<sequence length="243" mass="25867">MLTVVAGDLLADRTGRQDSDVLALHGWMRTGADFARVLEGHDGLAVHLPGFGTTPPPPEAWGSEEYADHLAGALSGTGPYVVVGHSFGGRVAVRLAVRHPRLVRSLVLTGAPLVRATPPPAPALRVRVAKRLHAAHLLPTAVLERARRNAGSEDYRAAQGVMRDVFVRVVNEDYREDLARIAVPVTMVWGELDDSAPLAGARLAADLVPGARLEVVAGGGHLLTGDLEDRVAAALSEHLERDR</sequence>
<dbReference type="SUPFAM" id="SSF53474">
    <property type="entry name" value="alpha/beta-Hydrolases"/>
    <property type="match status" value="1"/>
</dbReference>
<evidence type="ECO:0000259" key="1">
    <source>
        <dbReference type="Pfam" id="PF12697"/>
    </source>
</evidence>
<dbReference type="InterPro" id="IPR029058">
    <property type="entry name" value="AB_hydrolase_fold"/>
</dbReference>
<dbReference type="Proteomes" id="UP001232536">
    <property type="component" value="Unassembled WGS sequence"/>
</dbReference>
<keyword evidence="3" id="KW-1185">Reference proteome</keyword>
<keyword evidence="2" id="KW-0378">Hydrolase</keyword>
<comment type="caution">
    <text evidence="2">The sequence shown here is derived from an EMBL/GenBank/DDBJ whole genome shotgun (WGS) entry which is preliminary data.</text>
</comment>
<proteinExistence type="predicted"/>
<feature type="domain" description="AB hydrolase-1" evidence="1">
    <location>
        <begin position="21"/>
        <end position="234"/>
    </location>
</feature>
<dbReference type="PANTHER" id="PTHR43194:SF2">
    <property type="entry name" value="PEROXISOMAL MEMBRANE PROTEIN LPX1"/>
    <property type="match status" value="1"/>
</dbReference>
<gene>
    <name evidence="2" type="ORF">Q6348_13320</name>
</gene>
<dbReference type="InterPro" id="IPR050228">
    <property type="entry name" value="Carboxylesterase_BioH"/>
</dbReference>
<dbReference type="EMBL" id="JAUQYP010000001">
    <property type="protein sequence ID" value="MDO8108176.1"/>
    <property type="molecule type" value="Genomic_DNA"/>
</dbReference>
<dbReference type="Pfam" id="PF12697">
    <property type="entry name" value="Abhydrolase_6"/>
    <property type="match status" value="1"/>
</dbReference>
<dbReference type="GO" id="GO:0016787">
    <property type="term" value="F:hydrolase activity"/>
    <property type="evidence" value="ECO:0007669"/>
    <property type="project" value="UniProtKB-KW"/>
</dbReference>
<dbReference type="Gene3D" id="3.40.50.1820">
    <property type="entry name" value="alpha/beta hydrolase"/>
    <property type="match status" value="1"/>
</dbReference>
<dbReference type="PRINTS" id="PR00111">
    <property type="entry name" value="ABHYDROLASE"/>
</dbReference>
<protein>
    <submittedName>
        <fullName evidence="2">Alpha/beta hydrolase</fullName>
    </submittedName>
</protein>